<evidence type="ECO:0000313" key="8">
    <source>
        <dbReference type="Proteomes" id="UP000215914"/>
    </source>
</evidence>
<organism evidence="7 8">
    <name type="scientific">Helianthus annuus</name>
    <name type="common">Common sunflower</name>
    <dbReference type="NCBI Taxonomy" id="4232"/>
    <lineage>
        <taxon>Eukaryota</taxon>
        <taxon>Viridiplantae</taxon>
        <taxon>Streptophyta</taxon>
        <taxon>Embryophyta</taxon>
        <taxon>Tracheophyta</taxon>
        <taxon>Spermatophyta</taxon>
        <taxon>Magnoliopsida</taxon>
        <taxon>eudicotyledons</taxon>
        <taxon>Gunneridae</taxon>
        <taxon>Pentapetalae</taxon>
        <taxon>asterids</taxon>
        <taxon>campanulids</taxon>
        <taxon>Asterales</taxon>
        <taxon>Asteraceae</taxon>
        <taxon>Asteroideae</taxon>
        <taxon>Heliantheae alliance</taxon>
        <taxon>Heliantheae</taxon>
        <taxon>Helianthus</taxon>
    </lineage>
</organism>
<dbReference type="SMART" id="SM00220">
    <property type="entry name" value="S_TKc"/>
    <property type="match status" value="1"/>
</dbReference>
<keyword evidence="8" id="KW-1185">Reference proteome</keyword>
<dbReference type="InterPro" id="IPR011009">
    <property type="entry name" value="Kinase-like_dom_sf"/>
</dbReference>
<dbReference type="Proteomes" id="UP000215914">
    <property type="component" value="Unassembled WGS sequence"/>
</dbReference>
<dbReference type="GO" id="GO:0004714">
    <property type="term" value="F:transmembrane receptor protein tyrosine kinase activity"/>
    <property type="evidence" value="ECO:0007669"/>
    <property type="project" value="InterPro"/>
</dbReference>
<dbReference type="InterPro" id="IPR001245">
    <property type="entry name" value="Ser-Thr/Tyr_kinase_cat_dom"/>
</dbReference>
<dbReference type="InterPro" id="IPR045272">
    <property type="entry name" value="ANXUR1/2-like"/>
</dbReference>
<keyword evidence="2 7" id="KW-0808">Transferase</keyword>
<dbReference type="GO" id="GO:0004672">
    <property type="term" value="F:protein kinase activity"/>
    <property type="evidence" value="ECO:0000318"/>
    <property type="project" value="GO_Central"/>
</dbReference>
<dbReference type="GO" id="GO:0005886">
    <property type="term" value="C:plasma membrane"/>
    <property type="evidence" value="ECO:0000318"/>
    <property type="project" value="GO_Central"/>
</dbReference>
<evidence type="ECO:0000259" key="6">
    <source>
        <dbReference type="PROSITE" id="PS50011"/>
    </source>
</evidence>
<comment type="caution">
    <text evidence="7">The sequence shown here is derived from an EMBL/GenBank/DDBJ whole genome shotgun (WGS) entry which is preliminary data.</text>
</comment>
<dbReference type="AlphaFoldDB" id="A0A9K3N212"/>
<gene>
    <name evidence="7" type="ORF">HanXRQr2_Chr11g0509911</name>
</gene>
<evidence type="ECO:0000256" key="4">
    <source>
        <dbReference type="ARBA" id="ARBA00022777"/>
    </source>
</evidence>
<evidence type="ECO:0000256" key="3">
    <source>
        <dbReference type="ARBA" id="ARBA00022741"/>
    </source>
</evidence>
<evidence type="ECO:0000256" key="5">
    <source>
        <dbReference type="ARBA" id="ARBA00022840"/>
    </source>
</evidence>
<dbReference type="GO" id="GO:0004674">
    <property type="term" value="F:protein serine/threonine kinase activity"/>
    <property type="evidence" value="ECO:0007669"/>
    <property type="project" value="UniProtKB-KW"/>
</dbReference>
<keyword evidence="4" id="KW-0418">Kinase</keyword>
<reference evidence="7" key="1">
    <citation type="journal article" date="2017" name="Nature">
        <title>The sunflower genome provides insights into oil metabolism, flowering and Asterid evolution.</title>
        <authorList>
            <person name="Badouin H."/>
            <person name="Gouzy J."/>
            <person name="Grassa C.J."/>
            <person name="Murat F."/>
            <person name="Staton S.E."/>
            <person name="Cottret L."/>
            <person name="Lelandais-Briere C."/>
            <person name="Owens G.L."/>
            <person name="Carrere S."/>
            <person name="Mayjonade B."/>
            <person name="Legrand L."/>
            <person name="Gill N."/>
            <person name="Kane N.C."/>
            <person name="Bowers J.E."/>
            <person name="Hubner S."/>
            <person name="Bellec A."/>
            <person name="Berard A."/>
            <person name="Berges H."/>
            <person name="Blanchet N."/>
            <person name="Boniface M.C."/>
            <person name="Brunel D."/>
            <person name="Catrice O."/>
            <person name="Chaidir N."/>
            <person name="Claudel C."/>
            <person name="Donnadieu C."/>
            <person name="Faraut T."/>
            <person name="Fievet G."/>
            <person name="Helmstetter N."/>
            <person name="King M."/>
            <person name="Knapp S.J."/>
            <person name="Lai Z."/>
            <person name="Le Paslier M.C."/>
            <person name="Lippi Y."/>
            <person name="Lorenzon L."/>
            <person name="Mandel J.R."/>
            <person name="Marage G."/>
            <person name="Marchand G."/>
            <person name="Marquand E."/>
            <person name="Bret-Mestries E."/>
            <person name="Morien E."/>
            <person name="Nambeesan S."/>
            <person name="Nguyen T."/>
            <person name="Pegot-Espagnet P."/>
            <person name="Pouilly N."/>
            <person name="Raftis F."/>
            <person name="Sallet E."/>
            <person name="Schiex T."/>
            <person name="Thomas J."/>
            <person name="Vandecasteele C."/>
            <person name="Vares D."/>
            <person name="Vear F."/>
            <person name="Vautrin S."/>
            <person name="Crespi M."/>
            <person name="Mangin B."/>
            <person name="Burke J.M."/>
            <person name="Salse J."/>
            <person name="Munos S."/>
            <person name="Vincourt P."/>
            <person name="Rieseberg L.H."/>
            <person name="Langlade N.B."/>
        </authorList>
    </citation>
    <scope>NUCLEOTIDE SEQUENCE</scope>
    <source>
        <tissue evidence="7">Leaves</tissue>
    </source>
</reference>
<sequence>MASTMLINKFAHLQIPLEDVIEATNHFHDDNIIGRGGFGLVYKGELKRSGNLIKIAALRLDRKQGEGDVEFWTQISMLSDLKHTNIVSIIGFCNEKDEKIIITTYAAKGSLKEHLNSPNLTWMQRLKICVGVARALSYLHHDEERGYAIIHRNINSSTILLDENHEAKLSGFKVYLKQPVNRMDRVILSEPVGTIGYMDPEIEKSKGVTHKSDIYSFGVVLFEVLCGRKAFTPNNENRLLAPLAIHHYDKKTLKDIIYPNLRNQVSSRSLEKYSYLAYFCLKEQRAQRPDTYNIVKELEEALEFQLEREKVRFAQI</sequence>
<keyword evidence="3" id="KW-0547">Nucleotide-binding</keyword>
<dbReference type="PANTHER" id="PTHR27003:SF383">
    <property type="entry name" value="TYROSINE-PROTEIN KINASE, NON-RECEPTOR JAK_TYK2-RELATED"/>
    <property type="match status" value="1"/>
</dbReference>
<dbReference type="Gene3D" id="3.30.200.20">
    <property type="entry name" value="Phosphorylase Kinase, domain 1"/>
    <property type="match status" value="1"/>
</dbReference>
<dbReference type="PIRSF" id="PIRSF000654">
    <property type="entry name" value="Integrin-linked_kinase"/>
    <property type="match status" value="1"/>
</dbReference>
<dbReference type="GO" id="GO:0005524">
    <property type="term" value="F:ATP binding"/>
    <property type="evidence" value="ECO:0007669"/>
    <property type="project" value="UniProtKB-KW"/>
</dbReference>
<evidence type="ECO:0000256" key="2">
    <source>
        <dbReference type="ARBA" id="ARBA00022679"/>
    </source>
</evidence>
<name>A0A9K3N212_HELAN</name>
<dbReference type="Pfam" id="PF07714">
    <property type="entry name" value="PK_Tyr_Ser-Thr"/>
    <property type="match status" value="1"/>
</dbReference>
<protein>
    <recommendedName>
        <fullName evidence="6">Protein kinase domain-containing protein</fullName>
    </recommendedName>
</protein>
<dbReference type="EMBL" id="MNCJ02000326">
    <property type="protein sequence ID" value="KAF5783608.1"/>
    <property type="molecule type" value="Genomic_DNA"/>
</dbReference>
<dbReference type="SUPFAM" id="SSF56112">
    <property type="entry name" value="Protein kinase-like (PK-like)"/>
    <property type="match status" value="1"/>
</dbReference>
<evidence type="ECO:0000256" key="1">
    <source>
        <dbReference type="ARBA" id="ARBA00022527"/>
    </source>
</evidence>
<dbReference type="FunFam" id="3.30.200.20:FF:000039">
    <property type="entry name" value="receptor-like protein kinase FERONIA"/>
    <property type="match status" value="1"/>
</dbReference>
<dbReference type="PANTHER" id="PTHR27003">
    <property type="entry name" value="OS07G0166700 PROTEIN"/>
    <property type="match status" value="1"/>
</dbReference>
<proteinExistence type="predicted"/>
<evidence type="ECO:0000313" key="7">
    <source>
        <dbReference type="EMBL" id="KAF5783608.1"/>
    </source>
</evidence>
<keyword evidence="1" id="KW-0723">Serine/threonine-protein kinase</keyword>
<dbReference type="Gramene" id="mRNA:HanXRQr2_Chr11g0509911">
    <property type="protein sequence ID" value="mRNA:HanXRQr2_Chr11g0509911"/>
    <property type="gene ID" value="HanXRQr2_Chr11g0509911"/>
</dbReference>
<dbReference type="InterPro" id="IPR000719">
    <property type="entry name" value="Prot_kinase_dom"/>
</dbReference>
<dbReference type="Gene3D" id="1.10.510.10">
    <property type="entry name" value="Transferase(Phosphotransferase) domain 1"/>
    <property type="match status" value="1"/>
</dbReference>
<accession>A0A9K3N212</accession>
<dbReference type="PROSITE" id="PS50011">
    <property type="entry name" value="PROTEIN_KINASE_DOM"/>
    <property type="match status" value="1"/>
</dbReference>
<keyword evidence="5" id="KW-0067">ATP-binding</keyword>
<feature type="domain" description="Protein kinase" evidence="6">
    <location>
        <begin position="27"/>
        <end position="302"/>
    </location>
</feature>
<reference evidence="7" key="2">
    <citation type="submission" date="2020-06" db="EMBL/GenBank/DDBJ databases">
        <title>Helianthus annuus Genome sequencing and assembly Release 2.</title>
        <authorList>
            <person name="Gouzy J."/>
            <person name="Langlade N."/>
            <person name="Munos S."/>
        </authorList>
    </citation>
    <scope>NUCLEOTIDE SEQUENCE</scope>
    <source>
        <tissue evidence="7">Leaves</tissue>
    </source>
</reference>